<dbReference type="RefSeq" id="WP_014107910.1">
    <property type="nucleotide sequence ID" value="NC_016041.1"/>
</dbReference>
<evidence type="ECO:0000259" key="1">
    <source>
        <dbReference type="PROSITE" id="PS50801"/>
    </source>
</evidence>
<dbReference type="eggNOG" id="COG3113">
    <property type="taxonomic scope" value="Bacteria"/>
</dbReference>
<dbReference type="InterPro" id="IPR002645">
    <property type="entry name" value="STAS_dom"/>
</dbReference>
<gene>
    <name evidence="2" type="ordered locus">GNIT_0897</name>
</gene>
<feature type="domain" description="STAS" evidence="1">
    <location>
        <begin position="1"/>
        <end position="102"/>
    </location>
</feature>
<dbReference type="AlphaFoldDB" id="G4QFU4"/>
<dbReference type="OrthoDB" id="5900662at2"/>
<dbReference type="CDD" id="cd07043">
    <property type="entry name" value="STAS_anti-anti-sigma_factors"/>
    <property type="match status" value="1"/>
</dbReference>
<proteinExistence type="predicted"/>
<dbReference type="SUPFAM" id="SSF52091">
    <property type="entry name" value="SpoIIaa-like"/>
    <property type="match status" value="1"/>
</dbReference>
<dbReference type="Pfam" id="PF13466">
    <property type="entry name" value="STAS_2"/>
    <property type="match status" value="1"/>
</dbReference>
<dbReference type="Proteomes" id="UP000009282">
    <property type="component" value="Chromosome"/>
</dbReference>
<dbReference type="InterPro" id="IPR036513">
    <property type="entry name" value="STAS_dom_sf"/>
</dbReference>
<dbReference type="KEGG" id="gni:GNIT_0897"/>
<dbReference type="EMBL" id="CP003060">
    <property type="protein sequence ID" value="AEP29035.1"/>
    <property type="molecule type" value="Genomic_DNA"/>
</dbReference>
<evidence type="ECO:0000313" key="3">
    <source>
        <dbReference type="Proteomes" id="UP000009282"/>
    </source>
</evidence>
<name>G4QFU4_GLANF</name>
<dbReference type="Gene3D" id="3.30.750.24">
    <property type="entry name" value="STAS domain"/>
    <property type="match status" value="1"/>
</dbReference>
<protein>
    <submittedName>
        <fullName evidence="2">STAS domain protein</fullName>
    </submittedName>
</protein>
<dbReference type="PROSITE" id="PS50801">
    <property type="entry name" value="STAS"/>
    <property type="match status" value="1"/>
</dbReference>
<organism evidence="2 3">
    <name type="scientific">Glaciecola nitratireducens (strain JCM 12485 / KCTC 12276 / FR1064)</name>
    <dbReference type="NCBI Taxonomy" id="1085623"/>
    <lineage>
        <taxon>Bacteria</taxon>
        <taxon>Pseudomonadati</taxon>
        <taxon>Pseudomonadota</taxon>
        <taxon>Gammaproteobacteria</taxon>
        <taxon>Alteromonadales</taxon>
        <taxon>Alteromonadaceae</taxon>
        <taxon>Brumicola</taxon>
    </lineage>
</organism>
<dbReference type="STRING" id="1085623.GNIT_0897"/>
<accession>G4QFU4</accession>
<sequence length="102" mass="11401">MQAELELREKQLTLVVKGDLDQLTLKNDYWASTNDGAKKQLAEASSLVVCLNDVERADSAGLAWLINLKRDLKQRNVSVSIHHSPKKLIELAKLSNADSFLK</sequence>
<keyword evidence="3" id="KW-1185">Reference proteome</keyword>
<evidence type="ECO:0000313" key="2">
    <source>
        <dbReference type="EMBL" id="AEP29035.1"/>
    </source>
</evidence>
<dbReference type="HOGENOM" id="CLU_115403_13_0_6"/>
<dbReference type="InterPro" id="IPR058548">
    <property type="entry name" value="MlaB-like_STAS"/>
</dbReference>
<reference evidence="2 3" key="1">
    <citation type="journal article" date="2011" name="J. Bacteriol.">
        <title>Complete genome sequence of seawater bacterium Glaciecola nitratireducens FR1064T.</title>
        <authorList>
            <person name="Bian F."/>
            <person name="Qin Q.L."/>
            <person name="Xie B.B."/>
            <person name="Shu Y.L."/>
            <person name="Zhang X.Y."/>
            <person name="Yu Y."/>
            <person name="Chen B."/>
            <person name="Chen X.L."/>
            <person name="Zhou B.C."/>
            <person name="Zhang Y.Z."/>
        </authorList>
    </citation>
    <scope>NUCLEOTIDE SEQUENCE [LARGE SCALE GENOMIC DNA]</scope>
    <source>
        <strain evidence="3">JCM 12485 / KCTC 12276 / FR1064</strain>
    </source>
</reference>